<evidence type="ECO:0008006" key="8">
    <source>
        <dbReference type="Google" id="ProtNLM"/>
    </source>
</evidence>
<accession>S1MTV2</accession>
<dbReference type="InterPro" id="IPR014001">
    <property type="entry name" value="Helicase_ATP-bd"/>
</dbReference>
<evidence type="ECO:0000259" key="3">
    <source>
        <dbReference type="PROSITE" id="PS50966"/>
    </source>
</evidence>
<dbReference type="EMBL" id="ASWJ01000009">
    <property type="protein sequence ID" value="EOW80257.1"/>
    <property type="molecule type" value="Genomic_DNA"/>
</dbReference>
<dbReference type="Pfam" id="PF08455">
    <property type="entry name" value="SNF2_assoc"/>
    <property type="match status" value="1"/>
</dbReference>
<dbReference type="PANTHER" id="PTHR10799">
    <property type="entry name" value="SNF2/RAD54 HELICASE FAMILY"/>
    <property type="match status" value="1"/>
</dbReference>
<dbReference type="Gene3D" id="3.40.50.10810">
    <property type="entry name" value="Tandem AAA-ATPase domain"/>
    <property type="match status" value="1"/>
</dbReference>
<name>S1MTV2_9ENTE</name>
<dbReference type="GO" id="GO:0005524">
    <property type="term" value="F:ATP binding"/>
    <property type="evidence" value="ECO:0007669"/>
    <property type="project" value="InterPro"/>
</dbReference>
<dbReference type="GO" id="GO:0016787">
    <property type="term" value="F:hydrolase activity"/>
    <property type="evidence" value="ECO:0007669"/>
    <property type="project" value="UniProtKB-KW"/>
</dbReference>
<keyword evidence="1" id="KW-0378">Hydrolase</keyword>
<dbReference type="FunFam" id="3.40.50.300:FF:000533">
    <property type="entry name" value="Helicase, Snf2 family"/>
    <property type="match status" value="1"/>
</dbReference>
<dbReference type="PROSITE" id="PS51192">
    <property type="entry name" value="HELICASE_ATP_BIND_1"/>
    <property type="match status" value="1"/>
</dbReference>
<evidence type="ECO:0000259" key="5">
    <source>
        <dbReference type="PROSITE" id="PS51194"/>
    </source>
</evidence>
<dbReference type="SUPFAM" id="SSF52540">
    <property type="entry name" value="P-loop containing nucleoside triphosphate hydrolases"/>
    <property type="match status" value="2"/>
</dbReference>
<proteinExistence type="predicted"/>
<keyword evidence="2" id="KW-0479">Metal-binding</keyword>
<keyword evidence="7" id="KW-1185">Reference proteome</keyword>
<evidence type="ECO:0000259" key="4">
    <source>
        <dbReference type="PROSITE" id="PS51192"/>
    </source>
</evidence>
<gene>
    <name evidence="6" type="ORF">I568_01957</name>
</gene>
<dbReference type="InterPro" id="IPR013663">
    <property type="entry name" value="Helicase_SWF/SNF/SWI_bac"/>
</dbReference>
<dbReference type="Pfam" id="PF00271">
    <property type="entry name" value="Helicase_C"/>
    <property type="match status" value="1"/>
</dbReference>
<dbReference type="InterPro" id="IPR001650">
    <property type="entry name" value="Helicase_C-like"/>
</dbReference>
<dbReference type="CDD" id="cd18012">
    <property type="entry name" value="DEXQc_arch_SWI2_SNF2"/>
    <property type="match status" value="1"/>
</dbReference>
<dbReference type="Gene3D" id="3.40.50.300">
    <property type="entry name" value="P-loop containing nucleotide triphosphate hydrolases"/>
    <property type="match status" value="1"/>
</dbReference>
<dbReference type="InterPro" id="IPR038718">
    <property type="entry name" value="SNF2-like_sf"/>
</dbReference>
<dbReference type="Pfam" id="PF04434">
    <property type="entry name" value="SWIM"/>
    <property type="match status" value="1"/>
</dbReference>
<comment type="caution">
    <text evidence="6">The sequence shown here is derived from an EMBL/GenBank/DDBJ whole genome shotgun (WGS) entry which is preliminary data.</text>
</comment>
<feature type="domain" description="SWIM-type" evidence="3">
    <location>
        <begin position="44"/>
        <end position="80"/>
    </location>
</feature>
<evidence type="ECO:0000256" key="2">
    <source>
        <dbReference type="PROSITE-ProRule" id="PRU00325"/>
    </source>
</evidence>
<dbReference type="eggNOG" id="COG4715">
    <property type="taxonomic scope" value="Bacteria"/>
</dbReference>
<dbReference type="PROSITE" id="PS50966">
    <property type="entry name" value="ZF_SWIM"/>
    <property type="match status" value="1"/>
</dbReference>
<dbReference type="Pfam" id="PF00176">
    <property type="entry name" value="SNF2-rel_dom"/>
    <property type="match status" value="1"/>
</dbReference>
<dbReference type="SMART" id="SM00490">
    <property type="entry name" value="HELICc"/>
    <property type="match status" value="1"/>
</dbReference>
<feature type="domain" description="Helicase ATP-binding" evidence="4">
    <location>
        <begin position="621"/>
        <end position="780"/>
    </location>
</feature>
<dbReference type="STRING" id="1121865.OMW_01343"/>
<evidence type="ECO:0000313" key="6">
    <source>
        <dbReference type="EMBL" id="EOW80257.1"/>
    </source>
</evidence>
<dbReference type="SMART" id="SM00487">
    <property type="entry name" value="DEXDc"/>
    <property type="match status" value="1"/>
</dbReference>
<evidence type="ECO:0000256" key="1">
    <source>
        <dbReference type="ARBA" id="ARBA00022801"/>
    </source>
</evidence>
<feature type="domain" description="Helicase C-terminal" evidence="5">
    <location>
        <begin position="892"/>
        <end position="1046"/>
    </location>
</feature>
<evidence type="ECO:0000313" key="7">
    <source>
        <dbReference type="Proteomes" id="UP000014113"/>
    </source>
</evidence>
<dbReference type="InterPro" id="IPR049730">
    <property type="entry name" value="SNF2/RAD54-like_C"/>
</dbReference>
<dbReference type="InterPro" id="IPR007527">
    <property type="entry name" value="Znf_SWIM"/>
</dbReference>
<dbReference type="RefSeq" id="WP_016183484.1">
    <property type="nucleotide sequence ID" value="NZ_JXKI01000004.1"/>
</dbReference>
<dbReference type="Proteomes" id="UP000014113">
    <property type="component" value="Unassembled WGS sequence"/>
</dbReference>
<dbReference type="AlphaFoldDB" id="S1MTV2"/>
<dbReference type="CDD" id="cd18793">
    <property type="entry name" value="SF2_C_SNF"/>
    <property type="match status" value="1"/>
</dbReference>
<keyword evidence="2" id="KW-0862">Zinc</keyword>
<dbReference type="PATRIC" id="fig|1121865.3.peg.1305"/>
<dbReference type="OrthoDB" id="9760715at2"/>
<sequence length="1062" mass="122026">MKWSIPERIVSRGRKYMEEGRVLSIVADPTQQLWHAEVLGSERYLVELDATAKEEDYCQCPYWQEHGYCKHTVAVELALKKMGKTRQQLTEHAPSFNRTPAQLLANSLKKLHVHPQGYLDNQALTVSFQLEVLEVNPYHPEHSLLVASLRLGYQGERLYLVKNLAQFLQCYQESNYYTLNSKKRYFVARELFTKAEQDLIELFILANQAQEGLLQLTSVAKLQLDKKYLVLNLTTLKQLAAFSKQQLGSLMLHQQKYQPFFVDESTDPRFTFELTQTNEGARLNLADGFDLLLTYYQGGFKQDTFYSLNSQQLRIYQSIHQLKKRFDQVELTYPAAELENFFQQQLPLLKQIAQIQIDASLQQQVLQVPLVSHFYFMKQQGQLILQVAYRYGETIFSSNPKRSRATNQQQLILRDRASEERIERFIEMLGFVPNEKGYQKQLPTGAALHHFFSVELAQFAQFGHIHLGEKLQALKLSEEKLAVQLAVDRQQSWLDVRFEVSGIEEQEVSQLVKALLEKSSYYTTQAGQIIDLTSETFTKVAQSLQAIRQFGQLAGNHYQLPLYRGGNLQHLLADNQEIQASQAYEQFVYDLTHPEQFAAKIPDQLQASLRNYQLVGFRWLKMLSSYQLGGILADEMGLGKTLQTITYLLSEKEEQGSLRALIVAPASLVYNWQQECQRFAPSLKVAVAIGQASERAQQIAKDAEIIITSYASLRQDIEQYKKQQFDCLIVDEAQMVKNSQTKTAKALRELVIAKRFALSGTPVENRLEELWSIFQMIMPGFFPNQTAFRQLSTAQVAQMIQPFVLRREKQTVLTDLPEKIDINYYSSLTEEQKTIYLAQLESIRQSLNQMDSQQFSQSRMTILAGLTRLRQICCSPALFMPDYQAESGKLEQLKALVSQAKANQRRILIFSQFTSMLDIIQQALAELGYDSFYLRGSTPSKTRMEMVDDFNAGKCDIFLISLKAGGTGLNLTGANTVILYDLWWNPAVEEQAASRAHRMGQKETVEVWRLIAQGTIEERMYQLQQEKRELFDQVMQGSEQSLHQLTEQDIRHIFAIGEKDVK</sequence>
<organism evidence="6 7">
    <name type="scientific">Enterococcus columbae DSM 7374 = ATCC 51263</name>
    <dbReference type="NCBI Taxonomy" id="1121865"/>
    <lineage>
        <taxon>Bacteria</taxon>
        <taxon>Bacillati</taxon>
        <taxon>Bacillota</taxon>
        <taxon>Bacilli</taxon>
        <taxon>Lactobacillales</taxon>
        <taxon>Enterococcaceae</taxon>
        <taxon>Enterococcus</taxon>
    </lineage>
</organism>
<dbReference type="PROSITE" id="PS51194">
    <property type="entry name" value="HELICASE_CTER"/>
    <property type="match status" value="1"/>
</dbReference>
<reference evidence="6 7" key="1">
    <citation type="submission" date="2013-03" db="EMBL/GenBank/DDBJ databases">
        <title>The Genome Sequence of Enterococcus columbae ATCC_51263 (PacBio/Illumina hybrid assembly).</title>
        <authorList>
            <consortium name="The Broad Institute Genomics Platform"/>
            <consortium name="The Broad Institute Genome Sequencing Center for Infectious Disease"/>
            <person name="Earl A."/>
            <person name="Russ C."/>
            <person name="Gilmore M."/>
            <person name="Surin D."/>
            <person name="Walker B."/>
            <person name="Young S."/>
            <person name="Zeng Q."/>
            <person name="Gargeya S."/>
            <person name="Fitzgerald M."/>
            <person name="Haas B."/>
            <person name="Abouelleil A."/>
            <person name="Allen A.W."/>
            <person name="Alvarado L."/>
            <person name="Arachchi H.M."/>
            <person name="Berlin A.M."/>
            <person name="Chapman S.B."/>
            <person name="Gainer-Dewar J."/>
            <person name="Goldberg J."/>
            <person name="Griggs A."/>
            <person name="Gujja S."/>
            <person name="Hansen M."/>
            <person name="Howarth C."/>
            <person name="Imamovic A."/>
            <person name="Ireland A."/>
            <person name="Larimer J."/>
            <person name="McCowan C."/>
            <person name="Murphy C."/>
            <person name="Pearson M."/>
            <person name="Poon T.W."/>
            <person name="Priest M."/>
            <person name="Roberts A."/>
            <person name="Saif S."/>
            <person name="Shea T."/>
            <person name="Sisk P."/>
            <person name="Sykes S."/>
            <person name="Wortman J."/>
            <person name="Nusbaum C."/>
            <person name="Birren B."/>
        </authorList>
    </citation>
    <scope>NUCLEOTIDE SEQUENCE [LARGE SCALE GENOMIC DNA]</scope>
    <source>
        <strain evidence="6 7">ATCC 51263</strain>
    </source>
</reference>
<protein>
    <recommendedName>
        <fullName evidence="8">Snf2 family protein</fullName>
    </recommendedName>
</protein>
<keyword evidence="2" id="KW-0863">Zinc-finger</keyword>
<dbReference type="InterPro" id="IPR027417">
    <property type="entry name" value="P-loop_NTPase"/>
</dbReference>
<dbReference type="InterPro" id="IPR000330">
    <property type="entry name" value="SNF2_N"/>
</dbReference>
<dbReference type="eggNOG" id="COG0553">
    <property type="taxonomic scope" value="Bacteria"/>
</dbReference>
<dbReference type="GO" id="GO:0008270">
    <property type="term" value="F:zinc ion binding"/>
    <property type="evidence" value="ECO:0007669"/>
    <property type="project" value="UniProtKB-KW"/>
</dbReference>